<gene>
    <name evidence="1" type="ORF">L490_1074</name>
</gene>
<reference evidence="1 2" key="1">
    <citation type="submission" date="2014-03" db="EMBL/GenBank/DDBJ databases">
        <title>Genome sequence of Bordetella bronchiseptica.</title>
        <authorList>
            <person name="Harvill E."/>
            <person name="Goodfield L.L."/>
            <person name="Ivanov Y.V."/>
            <person name="Meyer J.A."/>
            <person name="Muse S.J."/>
            <person name="Jacobs N."/>
            <person name="Bendor L."/>
            <person name="Smallridge W.E."/>
            <person name="Brinkac L.M."/>
            <person name="Sanka R."/>
            <person name="Kim M."/>
            <person name="Losada L."/>
        </authorList>
    </citation>
    <scope>NUCLEOTIDE SEQUENCE [LARGE SCALE GENOMIC DNA]</scope>
    <source>
        <strain evidence="1 2">00-P-2796</strain>
    </source>
</reference>
<dbReference type="EMBL" id="JGWH01000122">
    <property type="protein sequence ID" value="KCV33133.1"/>
    <property type="molecule type" value="Genomic_DNA"/>
</dbReference>
<dbReference type="Proteomes" id="UP000025756">
    <property type="component" value="Unassembled WGS sequence"/>
</dbReference>
<proteinExistence type="predicted"/>
<name>A0ABR4RE74_BORBO</name>
<organism evidence="1 2">
    <name type="scientific">Bordetella bronchiseptica 00-P-2796</name>
    <dbReference type="NCBI Taxonomy" id="1331199"/>
    <lineage>
        <taxon>Bacteria</taxon>
        <taxon>Pseudomonadati</taxon>
        <taxon>Pseudomonadota</taxon>
        <taxon>Betaproteobacteria</taxon>
        <taxon>Burkholderiales</taxon>
        <taxon>Alcaligenaceae</taxon>
        <taxon>Bordetella</taxon>
    </lineage>
</organism>
<evidence type="ECO:0000313" key="1">
    <source>
        <dbReference type="EMBL" id="KCV33133.1"/>
    </source>
</evidence>
<comment type="caution">
    <text evidence="1">The sequence shown here is derived from an EMBL/GenBank/DDBJ whole genome shotgun (WGS) entry which is preliminary data.</text>
</comment>
<protein>
    <submittedName>
        <fullName evidence="1">N-acetyltransferase YedL</fullName>
    </submittedName>
</protein>
<evidence type="ECO:0000313" key="2">
    <source>
        <dbReference type="Proteomes" id="UP000025756"/>
    </source>
</evidence>
<keyword evidence="2" id="KW-1185">Reference proteome</keyword>
<sequence>MGRFAPRFRRAPMNAPPILRQPCPPGACVCERERLQADPQGDLRILKLTREEEKRLTSRLENLASLDDLRAMQGRMYALLGLVVRIVPSARGVRTVRGIAIELDAQPGLCRKTRAAIPAAIRRGFERNPEIVYALLNERDLLSGA</sequence>
<accession>A0ABR4RE74</accession>